<dbReference type="PATRIC" id="fig|1079994.3.peg.2129"/>
<feature type="domain" description="ABC transmembrane type-1" evidence="9">
    <location>
        <begin position="65"/>
        <end position="253"/>
    </location>
</feature>
<evidence type="ECO:0000256" key="6">
    <source>
        <dbReference type="ARBA" id="ARBA00022989"/>
    </source>
</evidence>
<evidence type="ECO:0000256" key="3">
    <source>
        <dbReference type="ARBA" id="ARBA00022475"/>
    </source>
</evidence>
<evidence type="ECO:0000256" key="5">
    <source>
        <dbReference type="ARBA" id="ARBA00022692"/>
    </source>
</evidence>
<dbReference type="Proteomes" id="UP000070810">
    <property type="component" value="Unassembled WGS sequence"/>
</dbReference>
<dbReference type="SUPFAM" id="SSF161098">
    <property type="entry name" value="MetI-like"/>
    <property type="match status" value="1"/>
</dbReference>
<feature type="transmembrane region" description="Helical" evidence="8">
    <location>
        <begin position="12"/>
        <end position="34"/>
    </location>
</feature>
<feature type="transmembrane region" description="Helical" evidence="8">
    <location>
        <begin position="177"/>
        <end position="199"/>
    </location>
</feature>
<sequence>MMRYRIGSGAVTVVALGILVFLIAPTVLVFGMAFNAAPDLSFPPRGFSMQWFERYLENPVWIDATLRSLVIGAASTILAVLLGTAAAVGLAQTRGAVFNVVSAIVGLPLVVPGIIIGLALFDLYSRMHIVGDVGAIILAHTMLGVPYVFVNVIASFTKFDFRLEQASLGLGAGPLRTFLHVTFPGVLPGVIAGAFFAFISSWDDLAVTMLIAGSTSRTLPVVMFSGIRFNVDPTIAAVAAILTAVVLVLAALRTILERRINHG</sequence>
<reference evidence="10 11" key="1">
    <citation type="journal article" date="2016" name="Front. Microbiol.">
        <title>Genomic Resource of Rice Seed Associated Bacteria.</title>
        <authorList>
            <person name="Midha S."/>
            <person name="Bansal K."/>
            <person name="Sharma S."/>
            <person name="Kumar N."/>
            <person name="Patil P.P."/>
            <person name="Chaudhry V."/>
            <person name="Patil P.B."/>
        </authorList>
    </citation>
    <scope>NUCLEOTIDE SEQUENCE [LARGE SCALE GENOMIC DNA]</scope>
    <source>
        <strain evidence="10 11">NS354</strain>
    </source>
</reference>
<keyword evidence="3" id="KW-1003">Cell membrane</keyword>
<feature type="transmembrane region" description="Helical" evidence="8">
    <location>
        <begin position="133"/>
        <end position="156"/>
    </location>
</feature>
<proteinExistence type="inferred from homology"/>
<evidence type="ECO:0000313" key="10">
    <source>
        <dbReference type="EMBL" id="KTR87293.1"/>
    </source>
</evidence>
<accession>A0A147ESN6</accession>
<dbReference type="GO" id="GO:0055085">
    <property type="term" value="P:transmembrane transport"/>
    <property type="evidence" value="ECO:0007669"/>
    <property type="project" value="InterPro"/>
</dbReference>
<dbReference type="CDD" id="cd06261">
    <property type="entry name" value="TM_PBP2"/>
    <property type="match status" value="1"/>
</dbReference>
<dbReference type="InterPro" id="IPR035906">
    <property type="entry name" value="MetI-like_sf"/>
</dbReference>
<dbReference type="Gene3D" id="1.10.3720.10">
    <property type="entry name" value="MetI-like"/>
    <property type="match status" value="1"/>
</dbReference>
<dbReference type="OrthoDB" id="9810794at2"/>
<keyword evidence="7 8" id="KW-0472">Membrane</keyword>
<name>A0A147ESN6_9MICO</name>
<organism evidence="10 11">
    <name type="scientific">Leucobacter chromiiresistens</name>
    <dbReference type="NCBI Taxonomy" id="1079994"/>
    <lineage>
        <taxon>Bacteria</taxon>
        <taxon>Bacillati</taxon>
        <taxon>Actinomycetota</taxon>
        <taxon>Actinomycetes</taxon>
        <taxon>Micrococcales</taxon>
        <taxon>Microbacteriaceae</taxon>
        <taxon>Leucobacter</taxon>
    </lineage>
</organism>
<protein>
    <recommendedName>
        <fullName evidence="9">ABC transmembrane type-1 domain-containing protein</fullName>
    </recommendedName>
</protein>
<dbReference type="GO" id="GO:0005886">
    <property type="term" value="C:plasma membrane"/>
    <property type="evidence" value="ECO:0007669"/>
    <property type="project" value="UniProtKB-SubCell"/>
</dbReference>
<keyword evidence="11" id="KW-1185">Reference proteome</keyword>
<dbReference type="PANTHER" id="PTHR43357:SF4">
    <property type="entry name" value="INNER MEMBRANE ABC TRANSPORTER PERMEASE PROTEIN YDCV"/>
    <property type="match status" value="1"/>
</dbReference>
<evidence type="ECO:0000313" key="11">
    <source>
        <dbReference type="Proteomes" id="UP000070810"/>
    </source>
</evidence>
<feature type="transmembrane region" description="Helical" evidence="8">
    <location>
        <begin position="69"/>
        <end position="90"/>
    </location>
</feature>
<dbReference type="PANTHER" id="PTHR43357">
    <property type="entry name" value="INNER MEMBRANE ABC TRANSPORTER PERMEASE PROTEIN YDCV"/>
    <property type="match status" value="1"/>
</dbReference>
<feature type="transmembrane region" description="Helical" evidence="8">
    <location>
        <begin position="235"/>
        <end position="256"/>
    </location>
</feature>
<gene>
    <name evidence="10" type="ORF">NS354_00925</name>
</gene>
<dbReference type="AlphaFoldDB" id="A0A147ESN6"/>
<evidence type="ECO:0000256" key="7">
    <source>
        <dbReference type="ARBA" id="ARBA00023136"/>
    </source>
</evidence>
<keyword evidence="6 8" id="KW-1133">Transmembrane helix</keyword>
<dbReference type="Pfam" id="PF00528">
    <property type="entry name" value="BPD_transp_1"/>
    <property type="match status" value="1"/>
</dbReference>
<evidence type="ECO:0000259" key="9">
    <source>
        <dbReference type="PROSITE" id="PS50928"/>
    </source>
</evidence>
<evidence type="ECO:0000256" key="2">
    <source>
        <dbReference type="ARBA" id="ARBA00022448"/>
    </source>
</evidence>
<keyword evidence="5 8" id="KW-0812">Transmembrane</keyword>
<dbReference type="InterPro" id="IPR000515">
    <property type="entry name" value="MetI-like"/>
</dbReference>
<feature type="transmembrane region" description="Helical" evidence="8">
    <location>
        <begin position="97"/>
        <end position="121"/>
    </location>
</feature>
<comment type="subcellular location">
    <subcellularLocation>
        <location evidence="1">Cell inner membrane</location>
        <topology evidence="1">Multi-pass membrane protein</topology>
    </subcellularLocation>
    <subcellularLocation>
        <location evidence="8">Cell membrane</location>
        <topology evidence="8">Multi-pass membrane protein</topology>
    </subcellularLocation>
</comment>
<keyword evidence="4" id="KW-0997">Cell inner membrane</keyword>
<evidence type="ECO:0000256" key="4">
    <source>
        <dbReference type="ARBA" id="ARBA00022519"/>
    </source>
</evidence>
<dbReference type="PROSITE" id="PS50928">
    <property type="entry name" value="ABC_TM1"/>
    <property type="match status" value="1"/>
</dbReference>
<evidence type="ECO:0000256" key="8">
    <source>
        <dbReference type="RuleBase" id="RU363032"/>
    </source>
</evidence>
<dbReference type="EMBL" id="LDRK01000006">
    <property type="protein sequence ID" value="KTR87293.1"/>
    <property type="molecule type" value="Genomic_DNA"/>
</dbReference>
<comment type="similarity">
    <text evidence="8">Belongs to the binding-protein-dependent transport system permease family.</text>
</comment>
<evidence type="ECO:0000256" key="1">
    <source>
        <dbReference type="ARBA" id="ARBA00004429"/>
    </source>
</evidence>
<keyword evidence="2 8" id="KW-0813">Transport</keyword>
<comment type="caution">
    <text evidence="10">The sequence shown here is derived from an EMBL/GenBank/DDBJ whole genome shotgun (WGS) entry which is preliminary data.</text>
</comment>